<dbReference type="PANTHER" id="PTHR15885">
    <property type="entry name" value="COILED-COIL DOMAIN-CONTAINING PROTEIN 174"/>
    <property type="match status" value="1"/>
</dbReference>
<evidence type="ECO:0000313" key="3">
    <source>
        <dbReference type="EMBL" id="VDI13300.1"/>
    </source>
</evidence>
<evidence type="ECO:0000256" key="2">
    <source>
        <dbReference type="SAM" id="Coils"/>
    </source>
</evidence>
<sequence length="204" mass="23446">MEKQKNISSSSIIDLKAELFRKQEEFKQQKLQSSSTSYVKSRPVEKKSTVWSKQNVGVLQRAQKDLESKAEDENEYEKSRKALEKKSKLYEQISKGGGIPEEDGSKVFLVDFQKKVIDNLLEERNKQRDEKGHTLSKDEQILTKFTVGNRLSQANRLGYPYVVVIGKSAIDEEPKYELQDIYNKTTDFLSSSQIISKLSQIKTT</sequence>
<dbReference type="Gene3D" id="3.40.50.800">
    <property type="entry name" value="Anticodon-binding domain"/>
    <property type="match status" value="1"/>
</dbReference>
<proteinExistence type="predicted"/>
<gene>
    <name evidence="3" type="ORF">MGAL_10B021580</name>
</gene>
<dbReference type="OrthoDB" id="333551at2759"/>
<feature type="coiled-coil region" evidence="2">
    <location>
        <begin position="59"/>
        <end position="130"/>
    </location>
</feature>
<dbReference type="Proteomes" id="UP000596742">
    <property type="component" value="Unassembled WGS sequence"/>
</dbReference>
<keyword evidence="4" id="KW-1185">Reference proteome</keyword>
<dbReference type="PANTHER" id="PTHR15885:SF1">
    <property type="entry name" value="COILED-COIL DOMAIN-CONTAINING PROTEIN 174"/>
    <property type="match status" value="1"/>
</dbReference>
<protein>
    <recommendedName>
        <fullName evidence="5">Anticodon-binding domain-containing protein</fullName>
    </recommendedName>
</protein>
<evidence type="ECO:0008006" key="5">
    <source>
        <dbReference type="Google" id="ProtNLM"/>
    </source>
</evidence>
<dbReference type="GO" id="GO:0005634">
    <property type="term" value="C:nucleus"/>
    <property type="evidence" value="ECO:0007669"/>
    <property type="project" value="TreeGrafter"/>
</dbReference>
<dbReference type="InterPro" id="IPR025066">
    <property type="entry name" value="CCDC174-like"/>
</dbReference>
<organism evidence="3 4">
    <name type="scientific">Mytilus galloprovincialis</name>
    <name type="common">Mediterranean mussel</name>
    <dbReference type="NCBI Taxonomy" id="29158"/>
    <lineage>
        <taxon>Eukaryota</taxon>
        <taxon>Metazoa</taxon>
        <taxon>Spiralia</taxon>
        <taxon>Lophotrochozoa</taxon>
        <taxon>Mollusca</taxon>
        <taxon>Bivalvia</taxon>
        <taxon>Autobranchia</taxon>
        <taxon>Pteriomorphia</taxon>
        <taxon>Mytilida</taxon>
        <taxon>Mytiloidea</taxon>
        <taxon>Mytilidae</taxon>
        <taxon>Mytilinae</taxon>
        <taxon>Mytilus</taxon>
    </lineage>
</organism>
<evidence type="ECO:0000256" key="1">
    <source>
        <dbReference type="ARBA" id="ARBA00023054"/>
    </source>
</evidence>
<keyword evidence="1 2" id="KW-0175">Coiled coil</keyword>
<accession>A0A8B6D2K5</accession>
<comment type="caution">
    <text evidence="3">The sequence shown here is derived from an EMBL/GenBank/DDBJ whole genome shotgun (WGS) entry which is preliminary data.</text>
</comment>
<name>A0A8B6D2K5_MYTGA</name>
<reference evidence="3" key="1">
    <citation type="submission" date="2018-11" db="EMBL/GenBank/DDBJ databases">
        <authorList>
            <person name="Alioto T."/>
            <person name="Alioto T."/>
        </authorList>
    </citation>
    <scope>NUCLEOTIDE SEQUENCE</scope>
</reference>
<evidence type="ECO:0000313" key="4">
    <source>
        <dbReference type="Proteomes" id="UP000596742"/>
    </source>
</evidence>
<dbReference type="InterPro" id="IPR036621">
    <property type="entry name" value="Anticodon-bd_dom_sf"/>
</dbReference>
<dbReference type="AlphaFoldDB" id="A0A8B6D2K5"/>
<dbReference type="EMBL" id="UYJE01002745">
    <property type="protein sequence ID" value="VDI13300.1"/>
    <property type="molecule type" value="Genomic_DNA"/>
</dbReference>